<dbReference type="Pfam" id="PF20655">
    <property type="entry name" value="Vps52_C"/>
    <property type="match status" value="1"/>
</dbReference>
<reference evidence="10" key="1">
    <citation type="submission" date="2018-07" db="EMBL/GenBank/DDBJ databases">
        <authorList>
            <person name="Quirk P.G."/>
            <person name="Krulwich T.A."/>
        </authorList>
    </citation>
    <scope>NUCLEOTIDE SEQUENCE</scope>
    <source>
        <strain evidence="10">Anand</strain>
    </source>
</reference>
<evidence type="ECO:0000256" key="3">
    <source>
        <dbReference type="ARBA" id="ARBA00022448"/>
    </source>
</evidence>
<dbReference type="GO" id="GO:0006896">
    <property type="term" value="P:Golgi to vacuole transport"/>
    <property type="evidence" value="ECO:0007669"/>
    <property type="project" value="TreeGrafter"/>
</dbReference>
<keyword evidence="3" id="KW-0813">Transport</keyword>
<dbReference type="PANTHER" id="PTHR14190:SF7">
    <property type="entry name" value="VACUOLAR PROTEIN SORTING-ASSOCIATED PROTEIN 52 HOMOLOG"/>
    <property type="match status" value="1"/>
</dbReference>
<dbReference type="VEuPathDB" id="PiroplasmaDB:TA17735"/>
<dbReference type="GO" id="GO:0005829">
    <property type="term" value="C:cytosol"/>
    <property type="evidence" value="ECO:0007669"/>
    <property type="project" value="GOC"/>
</dbReference>
<sequence length="766" mass="90343">MDEIYPNLSKLFPENLEKICQDLKWYLDSSNEPKNLFELHPKFNNNFKNLFDNINVQSLKNQDSYPYLIDSKDDLNINEDPEYLEDPKTTREGKNNNKKELLKKVQEHGKYFEDINHMCKEKRSQIEKNVINTLLSHENELSEFAIDLNYCDNSLKMIEESLNKQFESLQMSSESIKKLHDESKDMSCALENRKKMVEKLEKFVKEVIITPSMIKSLCNDPINESYVVHVEEFGIKSENITRLYKDKEYPAVEFSKIQVKKLELVLIRRIFDFLSLEISNLAIPKVNIQMVQSTRFMTFRPLYKYLCNFPNHTKDLKKLYTYTMKRTYSHLFENYVNSLEACFEKERCRETSCMLRIRSLAVVQKQNKTISYYDMNSRDSILKDFNSQPILPTGLQPNSLKKELIVKSYFKLLVDTCTTEMSFISSFFFLNDPKPNENREENNNTSKDKLDKNMFKEIFVEVFEIMSCNLKVYLRTSFDLVALTLILSILRFNRRFLLHREITFFESEMYEFESLLYERLNFLMNEIISLVSKTTKSPNISTILLWNPAPFVVNSSHIIYVISRLNDYTRKLNPHVIQLLQNLVDFLEKSSEKLDANKNSIFIINNLVPLVSVIKTITDKTMFSGENFDFGEASKKLEENLQNSLTFYSNFLLTEFISDLINIMDEEEPTIEGVTPKKTLTLATMALEYRNLCMDFIKTYNERVSLIKNIISQSFIHPQTLELVNIHVFNMFYEIYSKFYGITNDIFKDTPTEWFSKMPDPSEFKP</sequence>
<dbReference type="InterPro" id="IPR007258">
    <property type="entry name" value="Vps52"/>
</dbReference>
<gene>
    <name evidence="10" type="ORF">TAT_000281400</name>
    <name evidence="9" type="ORF">TAV_000281500</name>
</gene>
<dbReference type="GO" id="GO:0042147">
    <property type="term" value="P:retrograde transport, endosome to Golgi"/>
    <property type="evidence" value="ECO:0007669"/>
    <property type="project" value="TreeGrafter"/>
</dbReference>
<dbReference type="GO" id="GO:0019905">
    <property type="term" value="F:syntaxin binding"/>
    <property type="evidence" value="ECO:0007669"/>
    <property type="project" value="TreeGrafter"/>
</dbReference>
<dbReference type="GO" id="GO:0015031">
    <property type="term" value="P:protein transport"/>
    <property type="evidence" value="ECO:0007669"/>
    <property type="project" value="UniProtKB-KW"/>
</dbReference>
<dbReference type="PANTHER" id="PTHR14190">
    <property type="entry name" value="SUPPRESSOR OF ACTIN MUTATIONS 2/VACUOLAR PROTEIN SORTING 52"/>
    <property type="match status" value="1"/>
</dbReference>
<dbReference type="GO" id="GO:0032456">
    <property type="term" value="P:endocytic recycling"/>
    <property type="evidence" value="ECO:0007669"/>
    <property type="project" value="TreeGrafter"/>
</dbReference>
<evidence type="ECO:0000313" key="10">
    <source>
        <dbReference type="EMBL" id="SVP93819.1"/>
    </source>
</evidence>
<proteinExistence type="inferred from homology"/>
<comment type="subcellular location">
    <subcellularLocation>
        <location evidence="1">Golgi apparatus</location>
        <location evidence="1">trans-Golgi network</location>
    </subcellularLocation>
</comment>
<feature type="domain" description="Vps52 coiled-coil" evidence="7">
    <location>
        <begin position="147"/>
        <end position="306"/>
    </location>
</feature>
<evidence type="ECO:0000256" key="1">
    <source>
        <dbReference type="ARBA" id="ARBA00004601"/>
    </source>
</evidence>
<dbReference type="EMBL" id="UIVT01000003">
    <property type="protein sequence ID" value="SVP93819.1"/>
    <property type="molecule type" value="Genomic_DNA"/>
</dbReference>
<keyword evidence="5" id="KW-0333">Golgi apparatus</keyword>
<dbReference type="Pfam" id="PF04129">
    <property type="entry name" value="Vps52_CC"/>
    <property type="match status" value="1"/>
</dbReference>
<protein>
    <submittedName>
        <fullName evidence="10">Vps52 / Sac2 family, putative</fullName>
    </submittedName>
</protein>
<feature type="compositionally biased region" description="Basic and acidic residues" evidence="6">
    <location>
        <begin position="85"/>
        <end position="98"/>
    </location>
</feature>
<evidence type="ECO:0000313" key="9">
    <source>
        <dbReference type="EMBL" id="SVP93015.1"/>
    </source>
</evidence>
<evidence type="ECO:0000256" key="4">
    <source>
        <dbReference type="ARBA" id="ARBA00022927"/>
    </source>
</evidence>
<accession>A0A3B0N7K8</accession>
<dbReference type="InterPro" id="IPR048319">
    <property type="entry name" value="Vps52_CC"/>
</dbReference>
<feature type="region of interest" description="Disordered" evidence="6">
    <location>
        <begin position="78"/>
        <end position="98"/>
    </location>
</feature>
<evidence type="ECO:0000256" key="6">
    <source>
        <dbReference type="SAM" id="MobiDB-lite"/>
    </source>
</evidence>
<evidence type="ECO:0000259" key="8">
    <source>
        <dbReference type="Pfam" id="PF20655"/>
    </source>
</evidence>
<feature type="domain" description="Vps52 C-terminal" evidence="8">
    <location>
        <begin position="323"/>
        <end position="623"/>
    </location>
</feature>
<comment type="similarity">
    <text evidence="2">Belongs to the VPS52 family.</text>
</comment>
<name>A0A3B0N7K8_THEAN</name>
<dbReference type="GO" id="GO:0000938">
    <property type="term" value="C:GARP complex"/>
    <property type="evidence" value="ECO:0007669"/>
    <property type="project" value="TreeGrafter"/>
</dbReference>
<evidence type="ECO:0000256" key="5">
    <source>
        <dbReference type="ARBA" id="ARBA00023034"/>
    </source>
</evidence>
<evidence type="ECO:0000256" key="2">
    <source>
        <dbReference type="ARBA" id="ARBA00008180"/>
    </source>
</evidence>
<keyword evidence="4" id="KW-0653">Protein transport</keyword>
<dbReference type="AlphaFoldDB" id="A0A3B0N7K8"/>
<organism evidence="10">
    <name type="scientific">Theileria annulata</name>
    <dbReference type="NCBI Taxonomy" id="5874"/>
    <lineage>
        <taxon>Eukaryota</taxon>
        <taxon>Sar</taxon>
        <taxon>Alveolata</taxon>
        <taxon>Apicomplexa</taxon>
        <taxon>Aconoidasida</taxon>
        <taxon>Piroplasmida</taxon>
        <taxon>Theileriidae</taxon>
        <taxon>Theileria</taxon>
    </lineage>
</organism>
<dbReference type="InterPro" id="IPR048361">
    <property type="entry name" value="Vps52_C"/>
</dbReference>
<evidence type="ECO:0000259" key="7">
    <source>
        <dbReference type="Pfam" id="PF04129"/>
    </source>
</evidence>
<dbReference type="EMBL" id="UIVS01000003">
    <property type="protein sequence ID" value="SVP93015.1"/>
    <property type="molecule type" value="Genomic_DNA"/>
</dbReference>